<reference evidence="1 2" key="1">
    <citation type="submission" date="2021-06" db="EMBL/GenBank/DDBJ databases">
        <authorList>
            <person name="Palmer J.M."/>
        </authorList>
    </citation>
    <scope>NUCLEOTIDE SEQUENCE [LARGE SCALE GENOMIC DNA]</scope>
    <source>
        <strain evidence="1 2">AS_MEX2019</strain>
        <tissue evidence="1">Muscle</tissue>
    </source>
</reference>
<comment type="caution">
    <text evidence="1">The sequence shown here is derived from an EMBL/GenBank/DDBJ whole genome shotgun (WGS) entry which is preliminary data.</text>
</comment>
<gene>
    <name evidence="1" type="ORF">AMECASPLE_032875</name>
</gene>
<accession>A0ABV0Z4Z6</accession>
<sequence>RVCLSENALRLCAVADLLAHLCSYISQISHPEPEPMQIGHTRLSPEEWQRRFEAKACLYCSSQEHFKATCPVRPKERVCQ</sequence>
<keyword evidence="2" id="KW-1185">Reference proteome</keyword>
<proteinExistence type="predicted"/>
<name>A0ABV0Z4Z6_9TELE</name>
<evidence type="ECO:0000313" key="2">
    <source>
        <dbReference type="Proteomes" id="UP001469553"/>
    </source>
</evidence>
<dbReference type="EMBL" id="JAHRIP010051368">
    <property type="protein sequence ID" value="MEQ2301136.1"/>
    <property type="molecule type" value="Genomic_DNA"/>
</dbReference>
<evidence type="ECO:0000313" key="1">
    <source>
        <dbReference type="EMBL" id="MEQ2301136.1"/>
    </source>
</evidence>
<dbReference type="Proteomes" id="UP001469553">
    <property type="component" value="Unassembled WGS sequence"/>
</dbReference>
<feature type="non-terminal residue" evidence="1">
    <location>
        <position position="1"/>
    </location>
</feature>
<protein>
    <submittedName>
        <fullName evidence="1">Uncharacterized protein</fullName>
    </submittedName>
</protein>
<organism evidence="1 2">
    <name type="scientific">Ameca splendens</name>
    <dbReference type="NCBI Taxonomy" id="208324"/>
    <lineage>
        <taxon>Eukaryota</taxon>
        <taxon>Metazoa</taxon>
        <taxon>Chordata</taxon>
        <taxon>Craniata</taxon>
        <taxon>Vertebrata</taxon>
        <taxon>Euteleostomi</taxon>
        <taxon>Actinopterygii</taxon>
        <taxon>Neopterygii</taxon>
        <taxon>Teleostei</taxon>
        <taxon>Neoteleostei</taxon>
        <taxon>Acanthomorphata</taxon>
        <taxon>Ovalentaria</taxon>
        <taxon>Atherinomorphae</taxon>
        <taxon>Cyprinodontiformes</taxon>
        <taxon>Goodeidae</taxon>
        <taxon>Ameca</taxon>
    </lineage>
</organism>